<dbReference type="InterPro" id="IPR034505">
    <property type="entry name" value="Coproporphyrinogen-III_oxidase"/>
</dbReference>
<evidence type="ECO:0000256" key="1">
    <source>
        <dbReference type="ARBA" id="ARBA00022691"/>
    </source>
</evidence>
<keyword evidence="4" id="KW-0411">Iron-sulfur</keyword>
<organism evidence="6 7">
    <name type="scientific">Fusobacterium equinum</name>
    <dbReference type="NCBI Taxonomy" id="134605"/>
    <lineage>
        <taxon>Bacteria</taxon>
        <taxon>Fusobacteriati</taxon>
        <taxon>Fusobacteriota</taxon>
        <taxon>Fusobacteriia</taxon>
        <taxon>Fusobacteriales</taxon>
        <taxon>Fusobacteriaceae</taxon>
        <taxon>Fusobacterium</taxon>
    </lineage>
</organism>
<proteinExistence type="predicted"/>
<keyword evidence="7" id="KW-1185">Reference proteome</keyword>
<dbReference type="InterPro" id="IPR006638">
    <property type="entry name" value="Elp3/MiaA/NifB-like_rSAM"/>
</dbReference>
<dbReference type="STRING" id="134605.HMPREF3206_00539"/>
<feature type="domain" description="Radical SAM core" evidence="5">
    <location>
        <begin position="37"/>
        <end position="268"/>
    </location>
</feature>
<dbReference type="Proteomes" id="UP000070617">
    <property type="component" value="Unassembled WGS sequence"/>
</dbReference>
<dbReference type="SFLD" id="SFLDG01065">
    <property type="entry name" value="anaerobic_coproporphyrinogen-I"/>
    <property type="match status" value="1"/>
</dbReference>
<dbReference type="PANTHER" id="PTHR13932">
    <property type="entry name" value="COPROPORPHYRINIGEN III OXIDASE"/>
    <property type="match status" value="1"/>
</dbReference>
<dbReference type="RefSeq" id="WP_060793476.1">
    <property type="nucleotide sequence ID" value="NZ_KQ956518.1"/>
</dbReference>
<dbReference type="EMBL" id="LRPX01000022">
    <property type="protein sequence ID" value="KXA15862.1"/>
    <property type="molecule type" value="Genomic_DNA"/>
</dbReference>
<keyword evidence="1" id="KW-0949">S-adenosyl-L-methionine</keyword>
<dbReference type="GO" id="GO:0046872">
    <property type="term" value="F:metal ion binding"/>
    <property type="evidence" value="ECO:0007669"/>
    <property type="project" value="UniProtKB-KW"/>
</dbReference>
<reference evidence="7" key="1">
    <citation type="submission" date="2016-01" db="EMBL/GenBank/DDBJ databases">
        <authorList>
            <person name="Mitreva M."/>
            <person name="Pepin K.H."/>
            <person name="Mihindukulasuriya K.A."/>
            <person name="Fulton R."/>
            <person name="Fronick C."/>
            <person name="O'Laughlin M."/>
            <person name="Miner T."/>
            <person name="Herter B."/>
            <person name="Rosa B.A."/>
            <person name="Cordes M."/>
            <person name="Tomlinson C."/>
            <person name="Wollam A."/>
            <person name="Palsikar V.B."/>
            <person name="Mardis E.R."/>
            <person name="Wilson R.K."/>
        </authorList>
    </citation>
    <scope>NUCLEOTIDE SEQUENCE [LARGE SCALE GENOMIC DNA]</scope>
    <source>
        <strain evidence="7">CMW8396</strain>
    </source>
</reference>
<keyword evidence="3" id="KW-0408">Iron</keyword>
<dbReference type="SFLD" id="SFLDS00029">
    <property type="entry name" value="Radical_SAM"/>
    <property type="match status" value="1"/>
</dbReference>
<dbReference type="PANTHER" id="PTHR13932:SF5">
    <property type="entry name" value="RADICAL S-ADENOSYL METHIONINE DOMAIN-CONTAINING PROTEIN 1, MITOCHONDRIAL"/>
    <property type="match status" value="1"/>
</dbReference>
<accession>A0A133NHU7</accession>
<dbReference type="GO" id="GO:0005737">
    <property type="term" value="C:cytoplasm"/>
    <property type="evidence" value="ECO:0007669"/>
    <property type="project" value="TreeGrafter"/>
</dbReference>
<dbReference type="SUPFAM" id="SSF102114">
    <property type="entry name" value="Radical SAM enzymes"/>
    <property type="match status" value="1"/>
</dbReference>
<protein>
    <submittedName>
        <fullName evidence="6">Radical SAM domain protein</fullName>
    </submittedName>
</protein>
<keyword evidence="2" id="KW-0479">Metal-binding</keyword>
<dbReference type="SMART" id="SM00729">
    <property type="entry name" value="Elp3"/>
    <property type="match status" value="1"/>
</dbReference>
<dbReference type="InterPro" id="IPR058240">
    <property type="entry name" value="rSAM_sf"/>
</dbReference>
<gene>
    <name evidence="6" type="ORF">HMPREF3206_00539</name>
</gene>
<name>A0A133NHU7_9FUSO</name>
<dbReference type="InterPro" id="IPR007197">
    <property type="entry name" value="rSAM"/>
</dbReference>
<dbReference type="AlphaFoldDB" id="A0A133NHU7"/>
<dbReference type="InterPro" id="IPR013785">
    <property type="entry name" value="Aldolase_TIM"/>
</dbReference>
<evidence type="ECO:0000256" key="4">
    <source>
        <dbReference type="ARBA" id="ARBA00023014"/>
    </source>
</evidence>
<dbReference type="GO" id="GO:0051539">
    <property type="term" value="F:4 iron, 4 sulfur cluster binding"/>
    <property type="evidence" value="ECO:0007669"/>
    <property type="project" value="TreeGrafter"/>
</dbReference>
<evidence type="ECO:0000256" key="2">
    <source>
        <dbReference type="ARBA" id="ARBA00022723"/>
    </source>
</evidence>
<sequence>MFEKRYKSHHDVENILSKYIKKEAANKKDFLEILEKENSSKELGLYLHTPYCDKICSFCNMNRKKVDAELEEYHEYLCQQIEYYGKFPFCQSSELEVVFFGGGTPTIYSNRQLENILQCLQKNFKFSNSYEMTFETTLHNLSVEKAKLLQANGVNRLSVGIQTFSDRGRKILNRSFGKKEAFQRLKALREAFHGLLCIDIIYNYPEQSDEEVLEDIRLASQLGIDSISFYSLMIQEGSEILKNLSKESIETFYDVKRDEQLHNLFYQEALTRGYHLLELTKITNGKDKYRYIRSRNLLPIGVGAGGHLENIGCYHMNKKMTFYSKNPENTQKLTQLSGFFQFDSFSDKKLQELAEKEYPRLRRKIEEYIQQGWIQFDGENFSYTTNGVFWGNNINAELLEMALSYSIKIE</sequence>
<evidence type="ECO:0000259" key="5">
    <source>
        <dbReference type="PROSITE" id="PS51918"/>
    </source>
</evidence>
<dbReference type="PROSITE" id="PS51918">
    <property type="entry name" value="RADICAL_SAM"/>
    <property type="match status" value="1"/>
</dbReference>
<dbReference type="SFLD" id="SFLDG01082">
    <property type="entry name" value="B12-binding_domain_containing"/>
    <property type="match status" value="1"/>
</dbReference>
<comment type="caution">
    <text evidence="6">The sequence shown here is derived from an EMBL/GenBank/DDBJ whole genome shotgun (WGS) entry which is preliminary data.</text>
</comment>
<dbReference type="CDD" id="cd01335">
    <property type="entry name" value="Radical_SAM"/>
    <property type="match status" value="1"/>
</dbReference>
<dbReference type="GO" id="GO:0006779">
    <property type="term" value="P:porphyrin-containing compound biosynthetic process"/>
    <property type="evidence" value="ECO:0007669"/>
    <property type="project" value="TreeGrafter"/>
</dbReference>
<dbReference type="GO" id="GO:0003824">
    <property type="term" value="F:catalytic activity"/>
    <property type="evidence" value="ECO:0007669"/>
    <property type="project" value="InterPro"/>
</dbReference>
<dbReference type="Gene3D" id="3.20.20.70">
    <property type="entry name" value="Aldolase class I"/>
    <property type="match status" value="1"/>
</dbReference>
<evidence type="ECO:0000313" key="6">
    <source>
        <dbReference type="EMBL" id="KXA15862.1"/>
    </source>
</evidence>
<evidence type="ECO:0000313" key="7">
    <source>
        <dbReference type="Proteomes" id="UP000070617"/>
    </source>
</evidence>
<evidence type="ECO:0000256" key="3">
    <source>
        <dbReference type="ARBA" id="ARBA00023004"/>
    </source>
</evidence>
<dbReference type="PATRIC" id="fig|134605.3.peg.542"/>
<dbReference type="Pfam" id="PF04055">
    <property type="entry name" value="Radical_SAM"/>
    <property type="match status" value="1"/>
</dbReference>